<protein>
    <submittedName>
        <fullName evidence="3">Uncharacterized protein</fullName>
    </submittedName>
</protein>
<evidence type="ECO:0000256" key="2">
    <source>
        <dbReference type="SAM" id="SignalP"/>
    </source>
</evidence>
<gene>
    <name evidence="3" type="ORF">AA0114_g12646</name>
</gene>
<organism evidence="3 4">
    <name type="scientific">Alternaria tenuissima</name>
    <dbReference type="NCBI Taxonomy" id="119927"/>
    <lineage>
        <taxon>Eukaryota</taxon>
        <taxon>Fungi</taxon>
        <taxon>Dikarya</taxon>
        <taxon>Ascomycota</taxon>
        <taxon>Pezizomycotina</taxon>
        <taxon>Dothideomycetes</taxon>
        <taxon>Pleosporomycetidae</taxon>
        <taxon>Pleosporales</taxon>
        <taxon>Pleosporineae</taxon>
        <taxon>Pleosporaceae</taxon>
        <taxon>Alternaria</taxon>
        <taxon>Alternaria sect. Alternaria</taxon>
        <taxon>Alternaria alternata complex</taxon>
    </lineage>
</organism>
<feature type="signal peptide" evidence="2">
    <location>
        <begin position="1"/>
        <end position="18"/>
    </location>
</feature>
<sequence>MRIERLCLPLLITTLVYSPEAPTYGGGAWQKLNTVAKRAFRVASEKDASIVRQSLHHLAIQNTLLESENDGLRDALITKREGNSKGKSPSLLQHYEYWGPKALWTPRSFREAKVRMRQAKEAKDLDEKNKADMKELKKANKLYNDRIAEEKRKKAARDREAQAKAKADERKAINARNEQRKKDKNARDAQKAVPQSQRGKRKASQSTAPRKKQNRSVAAARSGVVDAPRSPTPPPKYNSRGRKIAPRKRLQ</sequence>
<feature type="compositionally biased region" description="Basic and acidic residues" evidence="1">
    <location>
        <begin position="147"/>
        <end position="190"/>
    </location>
</feature>
<proteinExistence type="predicted"/>
<dbReference type="AlphaFoldDB" id="A0A4Q4LZK3"/>
<name>A0A4Q4LZK3_9PLEO</name>
<feature type="region of interest" description="Disordered" evidence="1">
    <location>
        <begin position="147"/>
        <end position="251"/>
    </location>
</feature>
<dbReference type="EMBL" id="PDXA01000092">
    <property type="protein sequence ID" value="RYN26125.1"/>
    <property type="molecule type" value="Genomic_DNA"/>
</dbReference>
<dbReference type="Proteomes" id="UP000292402">
    <property type="component" value="Unassembled WGS sequence"/>
</dbReference>
<evidence type="ECO:0000313" key="3">
    <source>
        <dbReference type="EMBL" id="RYN26125.1"/>
    </source>
</evidence>
<feature type="region of interest" description="Disordered" evidence="1">
    <location>
        <begin position="119"/>
        <end position="138"/>
    </location>
</feature>
<accession>A0A4Q4LZK3</accession>
<feature type="chain" id="PRO_5020659155" evidence="2">
    <location>
        <begin position="19"/>
        <end position="251"/>
    </location>
</feature>
<reference evidence="4" key="1">
    <citation type="journal article" date="2019" name="bioRxiv">
        <title>Genomics, evolutionary history and diagnostics of the Alternaria alternata species group including apple and Asian pear pathotypes.</title>
        <authorList>
            <person name="Armitage A.D."/>
            <person name="Cockerton H.M."/>
            <person name="Sreenivasaprasad S."/>
            <person name="Woodhall J.W."/>
            <person name="Lane C.R."/>
            <person name="Harrison R.J."/>
            <person name="Clarkson J.P."/>
        </authorList>
    </citation>
    <scope>NUCLEOTIDE SEQUENCE [LARGE SCALE GENOMIC DNA]</scope>
    <source>
        <strain evidence="4">FERA 1082</strain>
    </source>
</reference>
<evidence type="ECO:0000256" key="1">
    <source>
        <dbReference type="SAM" id="MobiDB-lite"/>
    </source>
</evidence>
<comment type="caution">
    <text evidence="3">The sequence shown here is derived from an EMBL/GenBank/DDBJ whole genome shotgun (WGS) entry which is preliminary data.</text>
</comment>
<feature type="compositionally biased region" description="Basic residues" evidence="1">
    <location>
        <begin position="198"/>
        <end position="214"/>
    </location>
</feature>
<evidence type="ECO:0000313" key="4">
    <source>
        <dbReference type="Proteomes" id="UP000292402"/>
    </source>
</evidence>
<keyword evidence="2" id="KW-0732">Signal</keyword>
<feature type="compositionally biased region" description="Basic residues" evidence="1">
    <location>
        <begin position="239"/>
        <end position="251"/>
    </location>
</feature>